<feature type="transmembrane region" description="Helical" evidence="6">
    <location>
        <begin position="232"/>
        <end position="250"/>
    </location>
</feature>
<proteinExistence type="inferred from homology"/>
<dbReference type="OrthoDB" id="1937696at2"/>
<gene>
    <name evidence="8" type="ORF">DL346_16015</name>
</gene>
<reference evidence="8 9" key="1">
    <citation type="submission" date="2018-06" db="EMBL/GenBank/DDBJ databases">
        <title>Paenibacillus montanisoli sp. nov., isolated from mountain area soil.</title>
        <authorList>
            <person name="Wu M."/>
        </authorList>
    </citation>
    <scope>NUCLEOTIDE SEQUENCE [LARGE SCALE GENOMIC DNA]</scope>
    <source>
        <strain evidence="8 9">RA17</strain>
    </source>
</reference>
<keyword evidence="3 6" id="KW-0812">Transmembrane</keyword>
<comment type="similarity">
    <text evidence="6">Belongs to the ABC-4 integral membrane protein family.</text>
</comment>
<protein>
    <submittedName>
        <fullName evidence="8">ABC transporter permease</fullName>
    </submittedName>
</protein>
<dbReference type="RefSeq" id="WP_112883174.1">
    <property type="nucleotide sequence ID" value="NZ_QLUW01000003.1"/>
</dbReference>
<evidence type="ECO:0000256" key="6">
    <source>
        <dbReference type="PIRNR" id="PIRNR018968"/>
    </source>
</evidence>
<evidence type="ECO:0000256" key="3">
    <source>
        <dbReference type="ARBA" id="ARBA00022692"/>
    </source>
</evidence>
<dbReference type="Proteomes" id="UP000249260">
    <property type="component" value="Unassembled WGS sequence"/>
</dbReference>
<feature type="transmembrane region" description="Helical" evidence="6">
    <location>
        <begin position="61"/>
        <end position="88"/>
    </location>
</feature>
<evidence type="ECO:0000256" key="1">
    <source>
        <dbReference type="ARBA" id="ARBA00004651"/>
    </source>
</evidence>
<accession>A0A328TWW6</accession>
<dbReference type="AlphaFoldDB" id="A0A328TWW6"/>
<feature type="transmembrane region" description="Helical" evidence="6">
    <location>
        <begin position="109"/>
        <end position="138"/>
    </location>
</feature>
<comment type="subcellular location">
    <subcellularLocation>
        <location evidence="1 6">Cell membrane</location>
        <topology evidence="1 6">Multi-pass membrane protein</topology>
    </subcellularLocation>
</comment>
<evidence type="ECO:0000313" key="8">
    <source>
        <dbReference type="EMBL" id="RAP74910.1"/>
    </source>
</evidence>
<dbReference type="PANTHER" id="PTHR46795:SF2">
    <property type="entry name" value="ABC TRANSPORTER, PERMEASE PROTEIN"/>
    <property type="match status" value="1"/>
</dbReference>
<keyword evidence="2 6" id="KW-1003">Cell membrane</keyword>
<keyword evidence="5 6" id="KW-0472">Membrane</keyword>
<evidence type="ECO:0000313" key="9">
    <source>
        <dbReference type="Proteomes" id="UP000249260"/>
    </source>
</evidence>
<keyword evidence="4 6" id="KW-1133">Transmembrane helix</keyword>
<dbReference type="EMBL" id="QLUW01000003">
    <property type="protein sequence ID" value="RAP74910.1"/>
    <property type="molecule type" value="Genomic_DNA"/>
</dbReference>
<feature type="domain" description="ABC3 transporter permease C-terminal" evidence="7">
    <location>
        <begin position="68"/>
        <end position="185"/>
    </location>
</feature>
<feature type="transmembrane region" description="Helical" evidence="6">
    <location>
        <begin position="287"/>
        <end position="310"/>
    </location>
</feature>
<feature type="transmembrane region" description="Helical" evidence="6">
    <location>
        <begin position="158"/>
        <end position="181"/>
    </location>
</feature>
<feature type="transmembrane region" description="Helical" evidence="6">
    <location>
        <begin position="618"/>
        <end position="641"/>
    </location>
</feature>
<keyword evidence="9" id="KW-1185">Reference proteome</keyword>
<dbReference type="GO" id="GO:0055085">
    <property type="term" value="P:transmembrane transport"/>
    <property type="evidence" value="ECO:0007669"/>
    <property type="project" value="UniProtKB-UniRule"/>
</dbReference>
<dbReference type="PANTHER" id="PTHR46795">
    <property type="entry name" value="ABC TRANSPORTER PERMEASE-RELATED-RELATED"/>
    <property type="match status" value="1"/>
</dbReference>
<sequence>MNFRQFAIHNILRNKRIYMAHFLSSAFSVMIFFTYALLLFHPDLQGELVSSSGTMSRLGTIGLQVSEVIIFVFSFFFLFYSVGAFLKLRKKEFGILILLGMSKRQLNRMLFAENAWLGFAALLFGIGAGLVFAKLILLGSAQLLSIENGLRFYVPLKAVLLTIAAFGALFLMIAWLTSVMAGKKDVAELMLAEDKPKPEPVASIGLSALSIFLLAGGYGLVLDFAINRHFSFLQVLVGVVVTIAGTYLLFTQTSVHGLRMLRGRKLFFRRTNMLTLSELTYRMRDNAATFFIVSVVSAVAFTGIGTTLALGDPGLASMSNPYAYSYRAGLDEKITKQKVEVIGRTLTEAGHSYNVRLVTALQTDTSYTLVKLSEYNALAAELGYPTEMLRGDDEMILTPAYLWQKEDWDQAGIPPGDETFTPGNGEAAMPVFNLALGDQKASPHVVKYASQIVVPEIGYAGTMVVTDGLYDRLLQGFNDTSQLYSQYLFTVPDWQKTVGLSRLLTERINNDGADGDYLRSLALEWVSSKQENGMLFIVSGLVGIVFFTFAASTIYFRLYADLDRDERQYGMMAKVGLSGKELSRIMTRQLLLMFFVPLAMALVHSSVAFFALQMLVDYSVVTHSLVIFASFAAIQLVYFLIARWRVIEHLRRKLA</sequence>
<dbReference type="Pfam" id="PF02687">
    <property type="entry name" value="FtsX"/>
    <property type="match status" value="1"/>
</dbReference>
<organism evidence="8 9">
    <name type="scientific">Paenibacillus montanisoli</name>
    <dbReference type="NCBI Taxonomy" id="2081970"/>
    <lineage>
        <taxon>Bacteria</taxon>
        <taxon>Bacillati</taxon>
        <taxon>Bacillota</taxon>
        <taxon>Bacilli</taxon>
        <taxon>Bacillales</taxon>
        <taxon>Paenibacillaceae</taxon>
        <taxon>Paenibacillus</taxon>
    </lineage>
</organism>
<evidence type="ECO:0000256" key="4">
    <source>
        <dbReference type="ARBA" id="ARBA00022989"/>
    </source>
</evidence>
<name>A0A328TWW6_9BACL</name>
<dbReference type="PIRSF" id="PIRSF018968">
    <property type="entry name" value="ABC_permease_BceB"/>
    <property type="match status" value="1"/>
</dbReference>
<dbReference type="GO" id="GO:0005886">
    <property type="term" value="C:plasma membrane"/>
    <property type="evidence" value="ECO:0007669"/>
    <property type="project" value="UniProtKB-SubCell"/>
</dbReference>
<dbReference type="InterPro" id="IPR003838">
    <property type="entry name" value="ABC3_permease_C"/>
</dbReference>
<feature type="transmembrane region" description="Helical" evidence="6">
    <location>
        <begin position="201"/>
        <end position="226"/>
    </location>
</feature>
<feature type="transmembrane region" description="Helical" evidence="6">
    <location>
        <begin position="534"/>
        <end position="558"/>
    </location>
</feature>
<comment type="caution">
    <text evidence="8">The sequence shown here is derived from an EMBL/GenBank/DDBJ whole genome shotgun (WGS) entry which is preliminary data.</text>
</comment>
<evidence type="ECO:0000259" key="7">
    <source>
        <dbReference type="Pfam" id="PF02687"/>
    </source>
</evidence>
<evidence type="ECO:0000256" key="5">
    <source>
        <dbReference type="ARBA" id="ARBA00023136"/>
    </source>
</evidence>
<dbReference type="InterPro" id="IPR027022">
    <property type="entry name" value="ABC_permease_BceB-typ"/>
</dbReference>
<evidence type="ECO:0000256" key="2">
    <source>
        <dbReference type="ARBA" id="ARBA00022475"/>
    </source>
</evidence>
<feature type="transmembrane region" description="Helical" evidence="6">
    <location>
        <begin position="20"/>
        <end position="41"/>
    </location>
</feature>
<keyword evidence="6" id="KW-0813">Transport</keyword>
<feature type="transmembrane region" description="Helical" evidence="6">
    <location>
        <begin position="590"/>
        <end position="612"/>
    </location>
</feature>
<dbReference type="InterPro" id="IPR052536">
    <property type="entry name" value="ABC-4_Integral_Memb_Prot"/>
</dbReference>